<proteinExistence type="inferred from homology"/>
<dbReference type="PANTHER" id="PTHR11947">
    <property type="entry name" value="PYRUVATE DEHYDROGENASE KINASE"/>
    <property type="match status" value="1"/>
</dbReference>
<sequence>MQVALLVMDRGGGIPFERQPHVWSYMYSTARGNRICGDTGRILDKGTAGPTPFSGYGVGLPLSRLYAEYLGGSLHLMSMPNFGTHAYVFLQQSSDREEALPNYVNWLRKRKLREEIQHYESSEKIAAAPGRKRIELRRLVGKVSRNVAVEIV</sequence>
<dbReference type="InterPro" id="IPR004358">
    <property type="entry name" value="Sig_transdc_His_kin-like_C"/>
</dbReference>
<evidence type="ECO:0000313" key="2">
    <source>
        <dbReference type="EMBL" id="CAK9027751.1"/>
    </source>
</evidence>
<organism evidence="2 3">
    <name type="scientific">Durusdinium trenchii</name>
    <dbReference type="NCBI Taxonomy" id="1381693"/>
    <lineage>
        <taxon>Eukaryota</taxon>
        <taxon>Sar</taxon>
        <taxon>Alveolata</taxon>
        <taxon>Dinophyceae</taxon>
        <taxon>Suessiales</taxon>
        <taxon>Symbiodiniaceae</taxon>
        <taxon>Durusdinium</taxon>
    </lineage>
</organism>
<dbReference type="Proteomes" id="UP001642484">
    <property type="component" value="Unassembled WGS sequence"/>
</dbReference>
<dbReference type="InterPro" id="IPR036890">
    <property type="entry name" value="HATPase_C_sf"/>
</dbReference>
<dbReference type="PRINTS" id="PR00344">
    <property type="entry name" value="BCTRLSENSOR"/>
</dbReference>
<reference evidence="2 3" key="1">
    <citation type="submission" date="2024-02" db="EMBL/GenBank/DDBJ databases">
        <authorList>
            <person name="Chen Y."/>
            <person name="Shah S."/>
            <person name="Dougan E. K."/>
            <person name="Thang M."/>
            <person name="Chan C."/>
        </authorList>
    </citation>
    <scope>NUCLEOTIDE SEQUENCE [LARGE SCALE GENOMIC DNA]</scope>
</reference>
<dbReference type="SUPFAM" id="SSF55874">
    <property type="entry name" value="ATPase domain of HSP90 chaperone/DNA topoisomerase II/histidine kinase"/>
    <property type="match status" value="1"/>
</dbReference>
<dbReference type="EC" id="2.7.11.-" evidence="1"/>
<comment type="caution">
    <text evidence="2">The sequence shown here is derived from an EMBL/GenBank/DDBJ whole genome shotgun (WGS) entry which is preliminary data.</text>
</comment>
<keyword evidence="1" id="KW-0808">Transferase</keyword>
<comment type="subcellular location">
    <subcellularLocation>
        <location evidence="1">Mitochondrion matrix</location>
    </subcellularLocation>
</comment>
<keyword evidence="3" id="KW-1185">Reference proteome</keyword>
<keyword evidence="1" id="KW-0547">Nucleotide-binding</keyword>
<gene>
    <name evidence="2" type="ORF">CCMP2556_LOCUS16863</name>
</gene>
<evidence type="ECO:0000256" key="1">
    <source>
        <dbReference type="RuleBase" id="RU366032"/>
    </source>
</evidence>
<keyword evidence="1" id="KW-0067">ATP-binding</keyword>
<name>A0ABP0KLL5_9DINO</name>
<protein>
    <recommendedName>
        <fullName evidence="1">Protein-serine/threonine kinase</fullName>
        <ecNumber evidence="1">2.7.11.-</ecNumber>
    </recommendedName>
</protein>
<accession>A0ABP0KLL5</accession>
<dbReference type="InterPro" id="IPR039028">
    <property type="entry name" value="BCKD/PDK"/>
</dbReference>
<evidence type="ECO:0000313" key="3">
    <source>
        <dbReference type="Proteomes" id="UP001642484"/>
    </source>
</evidence>
<comment type="similarity">
    <text evidence="1">Belongs to the PDK/BCKDK protein kinase family.</text>
</comment>
<dbReference type="PANTHER" id="PTHR11947:SF3">
    <property type="entry name" value="[PYRUVATE DEHYDROGENASE (ACETYL-TRANSFERRING)] KINASE, MITOCHONDRIAL"/>
    <property type="match status" value="1"/>
</dbReference>
<keyword evidence="1" id="KW-0418">Kinase</keyword>
<keyword evidence="1" id="KW-0496">Mitochondrion</keyword>
<dbReference type="EMBL" id="CAXAMN010009125">
    <property type="protein sequence ID" value="CAK9027751.1"/>
    <property type="molecule type" value="Genomic_DNA"/>
</dbReference>
<dbReference type="Gene3D" id="3.30.565.10">
    <property type="entry name" value="Histidine kinase-like ATPase, C-terminal domain"/>
    <property type="match status" value="1"/>
</dbReference>